<accession>A0ABD1QBT0</accession>
<comment type="caution">
    <text evidence="2">The sequence shown here is derived from an EMBL/GenBank/DDBJ whole genome shotgun (WGS) entry which is preliminary data.</text>
</comment>
<dbReference type="AlphaFoldDB" id="A0ABD1QBT0"/>
<sequence length="111" mass="12230">MYSGYYFLVVAAVAVYFFRFLPKPPKIAVNAMQFPAFSAMNGTINFKFFQYMTVTNPNRDEPTTAPCSSSTPGSLWACSFPSERLAATAARKCPLSLMSNSIPSILPPSQR</sequence>
<keyword evidence="1" id="KW-0812">Transmembrane</keyword>
<gene>
    <name evidence="2" type="ORF">Fot_49388</name>
</gene>
<evidence type="ECO:0000313" key="3">
    <source>
        <dbReference type="Proteomes" id="UP001604277"/>
    </source>
</evidence>
<evidence type="ECO:0000256" key="1">
    <source>
        <dbReference type="SAM" id="Phobius"/>
    </source>
</evidence>
<organism evidence="2 3">
    <name type="scientific">Forsythia ovata</name>
    <dbReference type="NCBI Taxonomy" id="205694"/>
    <lineage>
        <taxon>Eukaryota</taxon>
        <taxon>Viridiplantae</taxon>
        <taxon>Streptophyta</taxon>
        <taxon>Embryophyta</taxon>
        <taxon>Tracheophyta</taxon>
        <taxon>Spermatophyta</taxon>
        <taxon>Magnoliopsida</taxon>
        <taxon>eudicotyledons</taxon>
        <taxon>Gunneridae</taxon>
        <taxon>Pentapetalae</taxon>
        <taxon>asterids</taxon>
        <taxon>lamiids</taxon>
        <taxon>Lamiales</taxon>
        <taxon>Oleaceae</taxon>
        <taxon>Forsythieae</taxon>
        <taxon>Forsythia</taxon>
    </lineage>
</organism>
<keyword evidence="3" id="KW-1185">Reference proteome</keyword>
<dbReference type="EMBL" id="JBFOLJ010000015">
    <property type="protein sequence ID" value="KAL2473652.1"/>
    <property type="molecule type" value="Genomic_DNA"/>
</dbReference>
<evidence type="ECO:0000313" key="2">
    <source>
        <dbReference type="EMBL" id="KAL2473652.1"/>
    </source>
</evidence>
<protein>
    <submittedName>
        <fullName evidence="2">Late embryogenesis abundant protein domain-containing protein</fullName>
    </submittedName>
</protein>
<reference evidence="3" key="1">
    <citation type="submission" date="2024-07" db="EMBL/GenBank/DDBJ databases">
        <title>Two chromosome-level genome assemblies of Korean endemic species Abeliophyllum distichum and Forsythia ovata (Oleaceae).</title>
        <authorList>
            <person name="Jang H."/>
        </authorList>
    </citation>
    <scope>NUCLEOTIDE SEQUENCE [LARGE SCALE GENOMIC DNA]</scope>
</reference>
<name>A0ABD1QBT0_9LAMI</name>
<feature type="transmembrane region" description="Helical" evidence="1">
    <location>
        <begin position="6"/>
        <end position="22"/>
    </location>
</feature>
<dbReference type="Proteomes" id="UP001604277">
    <property type="component" value="Unassembled WGS sequence"/>
</dbReference>
<keyword evidence="1" id="KW-0472">Membrane</keyword>
<proteinExistence type="predicted"/>
<keyword evidence="1" id="KW-1133">Transmembrane helix</keyword>